<dbReference type="InterPro" id="IPR011817">
    <property type="entry name" value="Uridylate_kinase"/>
</dbReference>
<evidence type="ECO:0000256" key="11">
    <source>
        <dbReference type="HAMAP-Rule" id="MF_01220"/>
    </source>
</evidence>
<evidence type="ECO:0000256" key="5">
    <source>
        <dbReference type="ARBA" id="ARBA00022679"/>
    </source>
</evidence>
<dbReference type="GO" id="GO:0006225">
    <property type="term" value="P:UDP biosynthetic process"/>
    <property type="evidence" value="ECO:0007669"/>
    <property type="project" value="TreeGrafter"/>
</dbReference>
<keyword evidence="8 11" id="KW-0067">ATP-binding</keyword>
<evidence type="ECO:0000256" key="6">
    <source>
        <dbReference type="ARBA" id="ARBA00022741"/>
    </source>
</evidence>
<evidence type="ECO:0000256" key="10">
    <source>
        <dbReference type="ARBA" id="ARBA00047767"/>
    </source>
</evidence>
<keyword evidence="9 11" id="KW-0665">Pyrimidine biosynthesis</keyword>
<dbReference type="OrthoDB" id="9807458at2"/>
<keyword evidence="4 11" id="KW-0963">Cytoplasm</keyword>
<dbReference type="InterPro" id="IPR015963">
    <property type="entry name" value="Uridylate_kinase_bac"/>
</dbReference>
<dbReference type="GO" id="GO:0005524">
    <property type="term" value="F:ATP binding"/>
    <property type="evidence" value="ECO:0007669"/>
    <property type="project" value="UniProtKB-KW"/>
</dbReference>
<dbReference type="InterPro" id="IPR001048">
    <property type="entry name" value="Asp/Glu/Uridylate_kinase"/>
</dbReference>
<keyword evidence="7 11" id="KW-0418">Kinase</keyword>
<keyword evidence="6 11" id="KW-0547">Nucleotide-binding</keyword>
<dbReference type="Gene3D" id="3.40.1160.10">
    <property type="entry name" value="Acetylglutamate kinase-like"/>
    <property type="match status" value="1"/>
</dbReference>
<dbReference type="PIRSF" id="PIRSF005650">
    <property type="entry name" value="Uridylate_kin"/>
    <property type="match status" value="1"/>
</dbReference>
<comment type="pathway">
    <text evidence="2 11">Pyrimidine metabolism; CTP biosynthesis via de novo pathway; UDP from UMP (UMPK route): step 1/1.</text>
</comment>
<comment type="subunit">
    <text evidence="11">Homohexamer.</text>
</comment>
<protein>
    <recommendedName>
        <fullName evidence="11">Uridylate kinase</fullName>
        <shortName evidence="11">UK</shortName>
        <ecNumber evidence="11">2.7.4.22</ecNumber>
    </recommendedName>
    <alternativeName>
        <fullName evidence="11">Uridine monophosphate kinase</fullName>
        <shortName evidence="11">UMP kinase</shortName>
        <shortName evidence="11">UMPK</shortName>
    </alternativeName>
</protein>
<evidence type="ECO:0000256" key="3">
    <source>
        <dbReference type="ARBA" id="ARBA00007614"/>
    </source>
</evidence>
<feature type="binding site" evidence="11">
    <location>
        <begin position="12"/>
        <end position="15"/>
    </location>
    <ligand>
        <name>ATP</name>
        <dbReference type="ChEBI" id="CHEBI:30616"/>
    </ligand>
</feature>
<dbReference type="HAMAP" id="MF_01220_B">
    <property type="entry name" value="PyrH_B"/>
    <property type="match status" value="1"/>
</dbReference>
<dbReference type="PANTHER" id="PTHR42833">
    <property type="entry name" value="URIDYLATE KINASE"/>
    <property type="match status" value="1"/>
</dbReference>
<keyword evidence="5 11" id="KW-0808">Transferase</keyword>
<comment type="caution">
    <text evidence="11">Lacks conserved residue(s) required for the propagation of feature annotation.</text>
</comment>
<feature type="binding site" evidence="11">
    <location>
        <begin position="136"/>
        <end position="143"/>
    </location>
    <ligand>
        <name>UMP</name>
        <dbReference type="ChEBI" id="CHEBI:57865"/>
    </ligand>
</feature>
<evidence type="ECO:0000256" key="1">
    <source>
        <dbReference type="ARBA" id="ARBA00004496"/>
    </source>
</evidence>
<evidence type="ECO:0000256" key="4">
    <source>
        <dbReference type="ARBA" id="ARBA00022490"/>
    </source>
</evidence>
<evidence type="ECO:0000313" key="14">
    <source>
        <dbReference type="Proteomes" id="UP000008544"/>
    </source>
</evidence>
<feature type="binding site" evidence="11">
    <location>
        <position position="55"/>
    </location>
    <ligand>
        <name>UMP</name>
        <dbReference type="ChEBI" id="CHEBI:57865"/>
    </ligand>
</feature>
<name>B1I2K2_DESAP</name>
<feature type="binding site" evidence="11">
    <location>
        <position position="75"/>
    </location>
    <ligand>
        <name>UMP</name>
        <dbReference type="ChEBI" id="CHEBI:57865"/>
    </ligand>
</feature>
<evidence type="ECO:0000313" key="13">
    <source>
        <dbReference type="EMBL" id="ACA59142.1"/>
    </source>
</evidence>
<feature type="region of interest" description="Involved in allosteric activation by GTP" evidence="11">
    <location>
        <begin position="20"/>
        <end position="25"/>
    </location>
</feature>
<sequence>MITPRYRRVVLKLSGEALAGEQGYGISPEVVLYIASEIKEVIQQFRVETAIVVGGGNIWRGVAGSAKGMDRATADYMGMLATVINSLALQDALEKIGVDTRVQVAIEMRAIAETYIRRRAIRHLEKGRVVIFAAGTGNPYFSTDTTAALRAAEIEAEAILMAKRVDGVYDSDPLQNAGARKLDQLTYIEMLNRGLGVMDATAASLCMENGIPVVVFSIYEPGNIKKAVLGENIGTFIGSEVECANYWNQPNST</sequence>
<accession>B1I2K2</accession>
<dbReference type="HOGENOM" id="CLU_033861_0_0_9"/>
<organism evidence="13 14">
    <name type="scientific">Desulforudis audaxviator (strain MP104C)</name>
    <dbReference type="NCBI Taxonomy" id="477974"/>
    <lineage>
        <taxon>Bacteria</taxon>
        <taxon>Bacillati</taxon>
        <taxon>Bacillota</taxon>
        <taxon>Clostridia</taxon>
        <taxon>Thermoanaerobacterales</taxon>
        <taxon>Candidatus Desulforudaceae</taxon>
        <taxon>Candidatus Desulforudis</taxon>
    </lineage>
</organism>
<dbReference type="eggNOG" id="COG0528">
    <property type="taxonomic scope" value="Bacteria"/>
</dbReference>
<comment type="similarity">
    <text evidence="3 11">Belongs to the UMP kinase family.</text>
</comment>
<feature type="domain" description="Aspartate/glutamate/uridylate kinase" evidence="12">
    <location>
        <begin position="8"/>
        <end position="217"/>
    </location>
</feature>
<comment type="subcellular location">
    <subcellularLocation>
        <location evidence="1 11">Cytoplasm</location>
    </subcellularLocation>
</comment>
<feature type="binding site" evidence="11">
    <location>
        <position position="60"/>
    </location>
    <ligand>
        <name>ATP</name>
        <dbReference type="ChEBI" id="CHEBI:30616"/>
    </ligand>
</feature>
<gene>
    <name evidence="11" type="primary">pyrH</name>
    <name evidence="13" type="ordered locus">Daud_0608</name>
</gene>
<proteinExistence type="inferred from homology"/>
<comment type="function">
    <text evidence="11">Catalyzes the reversible phosphorylation of UMP to UDP.</text>
</comment>
<comment type="catalytic activity">
    <reaction evidence="10 11">
        <text>UMP + ATP = UDP + ADP</text>
        <dbReference type="Rhea" id="RHEA:24400"/>
        <dbReference type="ChEBI" id="CHEBI:30616"/>
        <dbReference type="ChEBI" id="CHEBI:57865"/>
        <dbReference type="ChEBI" id="CHEBI:58223"/>
        <dbReference type="ChEBI" id="CHEBI:456216"/>
        <dbReference type="EC" id="2.7.4.22"/>
    </reaction>
</comment>
<dbReference type="Pfam" id="PF00696">
    <property type="entry name" value="AA_kinase"/>
    <property type="match status" value="1"/>
</dbReference>
<dbReference type="EC" id="2.7.4.22" evidence="11"/>
<dbReference type="InterPro" id="IPR036393">
    <property type="entry name" value="AceGlu_kinase-like_sf"/>
</dbReference>
<evidence type="ECO:0000256" key="9">
    <source>
        <dbReference type="ARBA" id="ARBA00022975"/>
    </source>
</evidence>
<feature type="binding site" evidence="11">
    <location>
        <position position="172"/>
    </location>
    <ligand>
        <name>ATP</name>
        <dbReference type="ChEBI" id="CHEBI:30616"/>
    </ligand>
</feature>
<dbReference type="UniPathway" id="UPA00159">
    <property type="reaction ID" value="UER00275"/>
</dbReference>
<dbReference type="GO" id="GO:0044210">
    <property type="term" value="P:'de novo' CTP biosynthetic process"/>
    <property type="evidence" value="ECO:0007669"/>
    <property type="project" value="UniProtKB-UniRule"/>
</dbReference>
<dbReference type="EMBL" id="CP000860">
    <property type="protein sequence ID" value="ACA59142.1"/>
    <property type="molecule type" value="Genomic_DNA"/>
</dbReference>
<keyword evidence="11" id="KW-0021">Allosteric enzyme</keyword>
<dbReference type="STRING" id="477974.Daud_0608"/>
<dbReference type="NCBIfam" id="TIGR02075">
    <property type="entry name" value="pyrH_bact"/>
    <property type="match status" value="1"/>
</dbReference>
<dbReference type="GO" id="GO:0005737">
    <property type="term" value="C:cytoplasm"/>
    <property type="evidence" value="ECO:0007669"/>
    <property type="project" value="UniProtKB-SubCell"/>
</dbReference>
<comment type="activity regulation">
    <text evidence="11">Allosterically activated by GTP. Inhibited by UTP.</text>
</comment>
<dbReference type="AlphaFoldDB" id="B1I2K2"/>
<dbReference type="GO" id="GO:0033862">
    <property type="term" value="F:UMP kinase activity"/>
    <property type="evidence" value="ECO:0007669"/>
    <property type="project" value="UniProtKB-EC"/>
</dbReference>
<feature type="binding site" evidence="11">
    <location>
        <position position="169"/>
    </location>
    <ligand>
        <name>ATP</name>
        <dbReference type="ChEBI" id="CHEBI:30616"/>
    </ligand>
</feature>
<dbReference type="KEGG" id="dau:Daud_0608"/>
<reference evidence="13 14" key="2">
    <citation type="journal article" date="2008" name="Science">
        <title>Environmental genomics reveals a single-species ecosystem deep within Earth.</title>
        <authorList>
            <person name="Chivian D."/>
            <person name="Brodie E.L."/>
            <person name="Alm E.J."/>
            <person name="Culley D.E."/>
            <person name="Dehal P.S."/>
            <person name="Desantis T.Z."/>
            <person name="Gihring T.M."/>
            <person name="Lapidus A."/>
            <person name="Lin L.H."/>
            <person name="Lowry S.R."/>
            <person name="Moser D.P."/>
            <person name="Richardson P.M."/>
            <person name="Southam G."/>
            <person name="Wanger G."/>
            <person name="Pratt L.M."/>
            <person name="Andersen G.L."/>
            <person name="Hazen T.C."/>
            <person name="Brockman F.J."/>
            <person name="Arkin A.P."/>
            <person name="Onstott T.C."/>
        </authorList>
    </citation>
    <scope>NUCLEOTIDE SEQUENCE [LARGE SCALE GENOMIC DNA]</scope>
    <source>
        <strain evidence="13 14">MP104C</strain>
    </source>
</reference>
<dbReference type="Proteomes" id="UP000008544">
    <property type="component" value="Chromosome"/>
</dbReference>
<evidence type="ECO:0000256" key="2">
    <source>
        <dbReference type="ARBA" id="ARBA00004791"/>
    </source>
</evidence>
<evidence type="ECO:0000256" key="8">
    <source>
        <dbReference type="ARBA" id="ARBA00022840"/>
    </source>
</evidence>
<dbReference type="RefSeq" id="WP_012301730.1">
    <property type="nucleotide sequence ID" value="NC_010424.1"/>
</dbReference>
<evidence type="ECO:0000256" key="7">
    <source>
        <dbReference type="ARBA" id="ARBA00022777"/>
    </source>
</evidence>
<dbReference type="SUPFAM" id="SSF53633">
    <property type="entry name" value="Carbamate kinase-like"/>
    <property type="match status" value="1"/>
</dbReference>
<dbReference type="CDD" id="cd04254">
    <property type="entry name" value="AAK_UMPK-PyrH-Ec"/>
    <property type="match status" value="1"/>
</dbReference>
<reference evidence="14" key="1">
    <citation type="submission" date="2007-10" db="EMBL/GenBank/DDBJ databases">
        <title>Complete sequence of chromosome of Desulforudis audaxviator MP104C.</title>
        <authorList>
            <person name="Copeland A."/>
            <person name="Lucas S."/>
            <person name="Lapidus A."/>
            <person name="Barry K."/>
            <person name="Glavina del Rio T."/>
            <person name="Dalin E."/>
            <person name="Tice H."/>
            <person name="Bruce D."/>
            <person name="Pitluck S."/>
            <person name="Lowry S.R."/>
            <person name="Larimer F."/>
            <person name="Land M.L."/>
            <person name="Hauser L."/>
            <person name="Kyrpides N."/>
            <person name="Ivanova N.N."/>
            <person name="Richardson P."/>
        </authorList>
    </citation>
    <scope>NUCLEOTIDE SEQUENCE [LARGE SCALE GENOMIC DNA]</scope>
    <source>
        <strain evidence="14">MP104C</strain>
    </source>
</reference>
<feature type="binding site" evidence="11">
    <location>
        <position position="56"/>
    </location>
    <ligand>
        <name>ATP</name>
        <dbReference type="ChEBI" id="CHEBI:30616"/>
    </ligand>
</feature>
<evidence type="ECO:0000259" key="12">
    <source>
        <dbReference type="Pfam" id="PF00696"/>
    </source>
</evidence>
<keyword evidence="14" id="KW-1185">Reference proteome</keyword>
<dbReference type="FunFam" id="3.40.1160.10:FF:000001">
    <property type="entry name" value="Uridylate kinase"/>
    <property type="match status" value="1"/>
</dbReference>
<dbReference type="PANTHER" id="PTHR42833:SF4">
    <property type="entry name" value="URIDYLATE KINASE PUMPKIN, CHLOROPLASTIC"/>
    <property type="match status" value="1"/>
</dbReference>